<proteinExistence type="predicted"/>
<accession>A0ABU5XKZ7</accession>
<name>A0ABU5XKZ7_9MYCO</name>
<evidence type="ECO:0000313" key="2">
    <source>
        <dbReference type="Proteomes" id="UP001299596"/>
    </source>
</evidence>
<organism evidence="1 2">
    <name type="scientific">[Mycobacterium] crassicus</name>
    <dbReference type="NCBI Taxonomy" id="2872309"/>
    <lineage>
        <taxon>Bacteria</taxon>
        <taxon>Bacillati</taxon>
        <taxon>Actinomycetota</taxon>
        <taxon>Actinomycetes</taxon>
        <taxon>Mycobacteriales</taxon>
        <taxon>Mycobacteriaceae</taxon>
        <taxon>Mycolicibacter</taxon>
    </lineage>
</organism>
<dbReference type="EMBL" id="JAYJJR010000013">
    <property type="protein sequence ID" value="MEB3022971.1"/>
    <property type="molecule type" value="Genomic_DNA"/>
</dbReference>
<sequence length="91" mass="9348">MGTGTRDYLQLDTALAAASARLSASPPTAITGAHQAITELWREQDGDITANQLAAICQAAHSAATANGAHFDQAAQRYLACCERCAVGASS</sequence>
<protein>
    <submittedName>
        <fullName evidence="1">Uncharacterized protein</fullName>
    </submittedName>
</protein>
<comment type="caution">
    <text evidence="1">The sequence shown here is derived from an EMBL/GenBank/DDBJ whole genome shotgun (WGS) entry which is preliminary data.</text>
</comment>
<reference evidence="1 2" key="1">
    <citation type="submission" date="2023-12" db="EMBL/GenBank/DDBJ databases">
        <title>Description of new species of Mycobacterium terrae complex isolated from sewage at the Sao Paulo Zoological Park Foundation in Brazil.</title>
        <authorList>
            <person name="Romagnoli C.L."/>
            <person name="Conceicao E.C."/>
            <person name="Machado E."/>
            <person name="Barreto L.B.P.F."/>
            <person name="Sharma A."/>
            <person name="Silva N.M."/>
            <person name="Marques L.E."/>
            <person name="Juliana M.A."/>
            <person name="Lourenco M.C.S."/>
            <person name="Digiampietri L.A."/>
            <person name="Suffys P.N."/>
            <person name="Viana-Niero C."/>
        </authorList>
    </citation>
    <scope>NUCLEOTIDE SEQUENCE [LARGE SCALE GENOMIC DNA]</scope>
    <source>
        <strain evidence="1 2">MYC098</strain>
    </source>
</reference>
<keyword evidence="2" id="KW-1185">Reference proteome</keyword>
<dbReference type="RefSeq" id="WP_329780235.1">
    <property type="nucleotide sequence ID" value="NZ_JAYJJR010000013.1"/>
</dbReference>
<gene>
    <name evidence="1" type="ORF">K6T79_18170</name>
</gene>
<dbReference type="Proteomes" id="UP001299596">
    <property type="component" value="Unassembled WGS sequence"/>
</dbReference>
<evidence type="ECO:0000313" key="1">
    <source>
        <dbReference type="EMBL" id="MEB3022971.1"/>
    </source>
</evidence>